<evidence type="ECO:0000256" key="4">
    <source>
        <dbReference type="ARBA" id="ARBA00023163"/>
    </source>
</evidence>
<dbReference type="Pfam" id="PF17853">
    <property type="entry name" value="GGDEF_2"/>
    <property type="match status" value="1"/>
</dbReference>
<dbReference type="SUPFAM" id="SSF52172">
    <property type="entry name" value="CheY-like"/>
    <property type="match status" value="1"/>
</dbReference>
<comment type="caution">
    <text evidence="9">The sequence shown here is derived from an EMBL/GenBank/DDBJ whole genome shotgun (WGS) entry which is preliminary data.</text>
</comment>
<feature type="domain" description="HTH araC/xylS-type" evidence="7">
    <location>
        <begin position="417"/>
        <end position="515"/>
    </location>
</feature>
<dbReference type="SMART" id="SM00342">
    <property type="entry name" value="HTH_ARAC"/>
    <property type="match status" value="1"/>
</dbReference>
<protein>
    <recommendedName>
        <fullName evidence="1">Stage 0 sporulation protein A homolog</fullName>
    </recommendedName>
</protein>
<keyword evidence="3" id="KW-0238">DNA-binding</keyword>
<dbReference type="EMBL" id="BQNJ01000001">
    <property type="protein sequence ID" value="GKG98973.1"/>
    <property type="molecule type" value="Genomic_DNA"/>
</dbReference>
<comment type="function">
    <text evidence="5">May play the central regulatory role in sporulation. It may be an element of the effector pathway responsible for the activation of sporulation genes in response to nutritional stress. Spo0A may act in concert with spo0H (a sigma factor) to control the expression of some genes that are critical to the sporulation process.</text>
</comment>
<sequence>METKKLYQLLIVDDERFVRQGLSQYVDWEALGYTVAGTADCKETALHFLEENPVDVILTDIRMPDGTGLELLQECRGIQPDVKSVILSGYGEFEYAQKALRLGSFDFLTKPVDFSQLTAIFLKLHDTLSQLETQNRNLQEVYRLKKDNFFHNVTKYSVEPETLAQRCREYNLPPFGRYGILRIRYPDAENCLPGLPPDCREAVSRLIGESGGGDRCYVFPNEAHEITVALYDIPKGETTGLLELLKPYLDYHEAIAGVGSFYEGIGKLKEAYQEAGQALEYHHLQTEERIIEYGKASGQIDFGAAYSQNSKESMLDCLSEGRSDLLAEFLVSHIDNLIADGSSIDTIKALAINSILVVEEYLKQNTSCRETGNGIQELICRIISMKSRHRIQDIAREYLASTAPLIESAKSRSPVIDRALVYIREHYSENITLQSLAEDIYLHPVYLSRLFKEKVGQTFLEYLTHYRIEMAKDYLRNPNLRIYDIGQMVGYETPQYFSRVFKELTGTTPKGFREELAGKGEKHEKGV</sequence>
<evidence type="ECO:0000256" key="5">
    <source>
        <dbReference type="ARBA" id="ARBA00024867"/>
    </source>
</evidence>
<evidence type="ECO:0000259" key="8">
    <source>
        <dbReference type="PROSITE" id="PS50110"/>
    </source>
</evidence>
<name>A0AA37NAL1_9FIRM</name>
<dbReference type="AlphaFoldDB" id="A0AA37NAL1"/>
<dbReference type="PROSITE" id="PS01124">
    <property type="entry name" value="HTH_ARAC_FAMILY_2"/>
    <property type="match status" value="1"/>
</dbReference>
<dbReference type="GO" id="GO:0043565">
    <property type="term" value="F:sequence-specific DNA binding"/>
    <property type="evidence" value="ECO:0007669"/>
    <property type="project" value="InterPro"/>
</dbReference>
<dbReference type="Pfam" id="PF12833">
    <property type="entry name" value="HTH_18"/>
    <property type="match status" value="1"/>
</dbReference>
<dbReference type="PROSITE" id="PS50110">
    <property type="entry name" value="RESPONSE_REGULATORY"/>
    <property type="match status" value="1"/>
</dbReference>
<dbReference type="GO" id="GO:0000160">
    <property type="term" value="P:phosphorelay signal transduction system"/>
    <property type="evidence" value="ECO:0007669"/>
    <property type="project" value="InterPro"/>
</dbReference>
<dbReference type="PANTHER" id="PTHR43280:SF2">
    <property type="entry name" value="HTH-TYPE TRANSCRIPTIONAL REGULATOR EXSA"/>
    <property type="match status" value="1"/>
</dbReference>
<accession>A0AA37NAL1</accession>
<dbReference type="InterPro" id="IPR041522">
    <property type="entry name" value="CdaR_GGDEF"/>
</dbReference>
<dbReference type="Gene3D" id="3.40.50.2300">
    <property type="match status" value="1"/>
</dbReference>
<evidence type="ECO:0000256" key="1">
    <source>
        <dbReference type="ARBA" id="ARBA00018672"/>
    </source>
</evidence>
<feature type="modified residue" description="4-aspartylphosphate" evidence="6">
    <location>
        <position position="60"/>
    </location>
</feature>
<feature type="domain" description="Response regulatory" evidence="8">
    <location>
        <begin position="8"/>
        <end position="125"/>
    </location>
</feature>
<dbReference type="Pfam" id="PF00072">
    <property type="entry name" value="Response_reg"/>
    <property type="match status" value="1"/>
</dbReference>
<evidence type="ECO:0000256" key="3">
    <source>
        <dbReference type="ARBA" id="ARBA00023125"/>
    </source>
</evidence>
<dbReference type="SUPFAM" id="SSF46689">
    <property type="entry name" value="Homeodomain-like"/>
    <property type="match status" value="2"/>
</dbReference>
<keyword evidence="6" id="KW-0597">Phosphoprotein</keyword>
<dbReference type="PRINTS" id="PR00032">
    <property type="entry name" value="HTHARAC"/>
</dbReference>
<dbReference type="Gene3D" id="1.10.10.60">
    <property type="entry name" value="Homeodomain-like"/>
    <property type="match status" value="2"/>
</dbReference>
<dbReference type="GO" id="GO:0003700">
    <property type="term" value="F:DNA-binding transcription factor activity"/>
    <property type="evidence" value="ECO:0007669"/>
    <property type="project" value="InterPro"/>
</dbReference>
<dbReference type="InterPro" id="IPR001789">
    <property type="entry name" value="Sig_transdc_resp-reg_receiver"/>
</dbReference>
<evidence type="ECO:0000259" key="7">
    <source>
        <dbReference type="PROSITE" id="PS01124"/>
    </source>
</evidence>
<dbReference type="InterPro" id="IPR020449">
    <property type="entry name" value="Tscrpt_reg_AraC-type_HTH"/>
</dbReference>
<dbReference type="CDD" id="cd17536">
    <property type="entry name" value="REC_YesN-like"/>
    <property type="match status" value="1"/>
</dbReference>
<organism evidence="9 10">
    <name type="scientific">Hungatella hathewayi</name>
    <dbReference type="NCBI Taxonomy" id="154046"/>
    <lineage>
        <taxon>Bacteria</taxon>
        <taxon>Bacillati</taxon>
        <taxon>Bacillota</taxon>
        <taxon>Clostridia</taxon>
        <taxon>Lachnospirales</taxon>
        <taxon>Lachnospiraceae</taxon>
        <taxon>Hungatella</taxon>
    </lineage>
</organism>
<evidence type="ECO:0000313" key="9">
    <source>
        <dbReference type="EMBL" id="GKG98973.1"/>
    </source>
</evidence>
<gene>
    <name evidence="9" type="ORF">CE91St55_09550</name>
</gene>
<proteinExistence type="predicted"/>
<reference evidence="9" key="1">
    <citation type="submission" date="2022-01" db="EMBL/GenBank/DDBJ databases">
        <title>Novel bile acid biosynthetic pathways are enriched in the microbiome of centenarians.</title>
        <authorList>
            <person name="Sato Y."/>
            <person name="Atarashi K."/>
            <person name="Plichta R.D."/>
            <person name="Arai Y."/>
            <person name="Sasajima S."/>
            <person name="Kearney M.S."/>
            <person name="Suda W."/>
            <person name="Takeshita K."/>
            <person name="Sasaki T."/>
            <person name="Okamoto S."/>
            <person name="Skelly N.A."/>
            <person name="Okamura Y."/>
            <person name="Vlamakis H."/>
            <person name="Li Y."/>
            <person name="Tanoue T."/>
            <person name="Takei H."/>
            <person name="Nittono H."/>
            <person name="Narushima S."/>
            <person name="Irie J."/>
            <person name="Itoh H."/>
            <person name="Moriya K."/>
            <person name="Sugiura Y."/>
            <person name="Suematsu M."/>
            <person name="Moritoki N."/>
            <person name="Shibata S."/>
            <person name="Littman R.D."/>
            <person name="Fischbach A.M."/>
            <person name="Uwamino Y."/>
            <person name="Inoue T."/>
            <person name="Honda A."/>
            <person name="Hattori M."/>
            <person name="Murai T."/>
            <person name="Xavier J.R."/>
            <person name="Hirose N."/>
            <person name="Honda K."/>
        </authorList>
    </citation>
    <scope>NUCLEOTIDE SEQUENCE</scope>
    <source>
        <strain evidence="9">CE91-St55</strain>
    </source>
</reference>
<keyword evidence="2" id="KW-0805">Transcription regulation</keyword>
<dbReference type="PROSITE" id="PS00041">
    <property type="entry name" value="HTH_ARAC_FAMILY_1"/>
    <property type="match status" value="1"/>
</dbReference>
<keyword evidence="4" id="KW-0804">Transcription</keyword>
<evidence type="ECO:0000256" key="6">
    <source>
        <dbReference type="PROSITE-ProRule" id="PRU00169"/>
    </source>
</evidence>
<evidence type="ECO:0000313" key="10">
    <source>
        <dbReference type="Proteomes" id="UP001055091"/>
    </source>
</evidence>
<dbReference type="InterPro" id="IPR018062">
    <property type="entry name" value="HTH_AraC-typ_CS"/>
</dbReference>
<dbReference type="PANTHER" id="PTHR43280">
    <property type="entry name" value="ARAC-FAMILY TRANSCRIPTIONAL REGULATOR"/>
    <property type="match status" value="1"/>
</dbReference>
<dbReference type="RefSeq" id="WP_244052415.1">
    <property type="nucleotide sequence ID" value="NZ_BQNJ01000001.1"/>
</dbReference>
<evidence type="ECO:0000256" key="2">
    <source>
        <dbReference type="ARBA" id="ARBA00023015"/>
    </source>
</evidence>
<dbReference type="InterPro" id="IPR018060">
    <property type="entry name" value="HTH_AraC"/>
</dbReference>
<dbReference type="InterPro" id="IPR011006">
    <property type="entry name" value="CheY-like_superfamily"/>
</dbReference>
<dbReference type="SMART" id="SM00448">
    <property type="entry name" value="REC"/>
    <property type="match status" value="1"/>
</dbReference>
<dbReference type="InterPro" id="IPR009057">
    <property type="entry name" value="Homeodomain-like_sf"/>
</dbReference>
<dbReference type="Proteomes" id="UP001055091">
    <property type="component" value="Unassembled WGS sequence"/>
</dbReference>